<dbReference type="Proteomes" id="UP000019426">
    <property type="component" value="Chromosome M2/40_rep1"/>
</dbReference>
<dbReference type="AlphaFoldDB" id="W6RZI7"/>
<keyword evidence="3" id="KW-1185">Reference proteome</keyword>
<dbReference type="STRING" id="1216932.CM240_1866"/>
<dbReference type="PATRIC" id="fig|1216932.3.peg.1865"/>
<feature type="domain" description="Tim44-like" evidence="1">
    <location>
        <begin position="21"/>
        <end position="165"/>
    </location>
</feature>
<proteinExistence type="predicted"/>
<dbReference type="eggNOG" id="COG4395">
    <property type="taxonomic scope" value="Bacteria"/>
</dbReference>
<gene>
    <name evidence="2" type="ORF">CM240_1866</name>
</gene>
<name>W6RZI7_9CLOT</name>
<dbReference type="Gene3D" id="3.10.450.240">
    <property type="match status" value="1"/>
</dbReference>
<organism evidence="2 3">
    <name type="scientific">Clostridium bornimense</name>
    <dbReference type="NCBI Taxonomy" id="1216932"/>
    <lineage>
        <taxon>Bacteria</taxon>
        <taxon>Bacillati</taxon>
        <taxon>Bacillota</taxon>
        <taxon>Clostridia</taxon>
        <taxon>Eubacteriales</taxon>
        <taxon>Clostridiaceae</taxon>
        <taxon>Clostridium</taxon>
    </lineage>
</organism>
<evidence type="ECO:0000259" key="1">
    <source>
        <dbReference type="SMART" id="SM00978"/>
    </source>
</evidence>
<dbReference type="HOGENOM" id="CLU_1486601_0_0_9"/>
<dbReference type="EMBL" id="HG917868">
    <property type="protein sequence ID" value="CDM69024.1"/>
    <property type="molecule type" value="Genomic_DNA"/>
</dbReference>
<dbReference type="InterPro" id="IPR007379">
    <property type="entry name" value="Tim44-like_dom"/>
</dbReference>
<dbReference type="Pfam" id="PF04280">
    <property type="entry name" value="Tim44"/>
    <property type="match status" value="1"/>
</dbReference>
<evidence type="ECO:0000313" key="3">
    <source>
        <dbReference type="Proteomes" id="UP000019426"/>
    </source>
</evidence>
<accession>W6RZI7</accession>
<sequence length="181" mass="21649">MGKMKKNIIRSYNIIQKSKKNKELLKTISMYDNTLEYKTLRERVAICFYIIQESWMKNEISRAKNYMSEKLYSMYSKKINELRTRNRINIAEDIILVNVKPIEVIIGETDNNDYIWMYVKGTRKSYQLDAESKSAIKETLDKGVFKEYWKFIRGSEGWILDETLKLDDVSEKVYFEERLCS</sequence>
<dbReference type="SUPFAM" id="SSF54427">
    <property type="entry name" value="NTF2-like"/>
    <property type="match status" value="1"/>
</dbReference>
<dbReference type="InterPro" id="IPR032710">
    <property type="entry name" value="NTF2-like_dom_sf"/>
</dbReference>
<dbReference type="KEGG" id="clt:CM240_1866"/>
<protein>
    <recommendedName>
        <fullName evidence="1">Tim44-like domain-containing protein</fullName>
    </recommendedName>
</protein>
<reference evidence="2 3" key="1">
    <citation type="submission" date="2013-11" db="EMBL/GenBank/DDBJ databases">
        <title>Complete genome sequence of Clostridum sp. M2/40.</title>
        <authorList>
            <person name="Wibberg D."/>
            <person name="Puehler A."/>
            <person name="Schlueter A."/>
        </authorList>
    </citation>
    <scope>NUCLEOTIDE SEQUENCE [LARGE SCALE GENOMIC DNA]</scope>
    <source>
        <strain evidence="3">M2/40</strain>
    </source>
</reference>
<dbReference type="OrthoDB" id="7066974at2"/>
<evidence type="ECO:0000313" key="2">
    <source>
        <dbReference type="EMBL" id="CDM69024.1"/>
    </source>
</evidence>
<dbReference type="SMART" id="SM00978">
    <property type="entry name" value="Tim44"/>
    <property type="match status" value="1"/>
</dbReference>